<gene>
    <name evidence="2" type="ORF">H9639_10650</name>
</gene>
<dbReference type="InterPro" id="IPR039538">
    <property type="entry name" value="BetI_C"/>
</dbReference>
<organism evidence="2 3">
    <name type="scientific">Arthrobacter gallicola</name>
    <dbReference type="NCBI Taxonomy" id="2762225"/>
    <lineage>
        <taxon>Bacteria</taxon>
        <taxon>Bacillati</taxon>
        <taxon>Actinomycetota</taxon>
        <taxon>Actinomycetes</taxon>
        <taxon>Micrococcales</taxon>
        <taxon>Micrococcaceae</taxon>
        <taxon>Arthrobacter</taxon>
    </lineage>
</organism>
<dbReference type="SUPFAM" id="SSF48498">
    <property type="entry name" value="Tetracyclin repressor-like, C-terminal domain"/>
    <property type="match status" value="1"/>
</dbReference>
<dbReference type="RefSeq" id="WP_191808050.1">
    <property type="nucleotide sequence ID" value="NZ_JACSQD010000004.1"/>
</dbReference>
<comment type="caution">
    <text evidence="2">The sequence shown here is derived from an EMBL/GenBank/DDBJ whole genome shotgun (WGS) entry which is preliminary data.</text>
</comment>
<dbReference type="Proteomes" id="UP000609874">
    <property type="component" value="Unassembled WGS sequence"/>
</dbReference>
<reference evidence="2 3" key="1">
    <citation type="submission" date="2020-08" db="EMBL/GenBank/DDBJ databases">
        <title>A Genomic Blueprint of the Chicken Gut Microbiome.</title>
        <authorList>
            <person name="Gilroy R."/>
            <person name="Ravi A."/>
            <person name="Getino M."/>
            <person name="Pursley I."/>
            <person name="Horton D.L."/>
            <person name="Alikhan N.-F."/>
            <person name="Baker D."/>
            <person name="Gharbi K."/>
            <person name="Hall N."/>
            <person name="Watson M."/>
            <person name="Adriaenssens E.M."/>
            <person name="Foster-Nyarko E."/>
            <person name="Jarju S."/>
            <person name="Secka A."/>
            <person name="Antonio M."/>
            <person name="Oren A."/>
            <person name="Chaudhuri R."/>
            <person name="La Ragione R.M."/>
            <person name="Hildebrand F."/>
            <person name="Pallen M.J."/>
        </authorList>
    </citation>
    <scope>NUCLEOTIDE SEQUENCE [LARGE SCALE GENOMIC DNA]</scope>
    <source>
        <strain evidence="2 3">Sa2CUA1</strain>
    </source>
</reference>
<evidence type="ECO:0000259" key="1">
    <source>
        <dbReference type="Pfam" id="PF13977"/>
    </source>
</evidence>
<accession>A0ABR8UT46</accession>
<dbReference type="SUPFAM" id="SSF46689">
    <property type="entry name" value="Homeodomain-like"/>
    <property type="match status" value="1"/>
</dbReference>
<dbReference type="InterPro" id="IPR009057">
    <property type="entry name" value="Homeodomain-like_sf"/>
</dbReference>
<dbReference type="Gene3D" id="1.10.357.10">
    <property type="entry name" value="Tetracycline Repressor, domain 2"/>
    <property type="match status" value="1"/>
</dbReference>
<feature type="domain" description="BetI-type transcriptional repressor C-terminal" evidence="1">
    <location>
        <begin position="81"/>
        <end position="187"/>
    </location>
</feature>
<dbReference type="Pfam" id="PF13977">
    <property type="entry name" value="TetR_C_6"/>
    <property type="match status" value="1"/>
</dbReference>
<evidence type="ECO:0000313" key="3">
    <source>
        <dbReference type="Proteomes" id="UP000609874"/>
    </source>
</evidence>
<evidence type="ECO:0000313" key="2">
    <source>
        <dbReference type="EMBL" id="MBD7995757.1"/>
    </source>
</evidence>
<dbReference type="InterPro" id="IPR036271">
    <property type="entry name" value="Tet_transcr_reg_TetR-rel_C_sf"/>
</dbReference>
<keyword evidence="3" id="KW-1185">Reference proteome</keyword>
<name>A0ABR8UT46_9MICC</name>
<proteinExistence type="predicted"/>
<protein>
    <submittedName>
        <fullName evidence="2">TetR family transcriptional regulator C-terminal domain-containing protein</fullName>
    </submittedName>
</protein>
<dbReference type="EMBL" id="JACSQD010000004">
    <property type="protein sequence ID" value="MBD7995757.1"/>
    <property type="molecule type" value="Genomic_DNA"/>
</dbReference>
<sequence>MPREVNTEKRLADIAAATVRVARTAGAQAVTIRSVARELGGSTTLVTNYLPSRAALIMNALDQGRDRWLEERRAVVTASPPGERLAALIDWSLSATSDDSVLRTLILEIVANARVEPEMRESLHRESVEFQQILESTASESGFADARHVAELLYIIVRGAYIATVEDPEHWNEDRVRSVAHSTISTLPRRHDATQMVPPVPSAE</sequence>